<evidence type="ECO:0000256" key="2">
    <source>
        <dbReference type="ARBA" id="ARBA00010735"/>
    </source>
</evidence>
<feature type="transmembrane region" description="Helical" evidence="8">
    <location>
        <begin position="181"/>
        <end position="198"/>
    </location>
</feature>
<sequence>MTRRQYFTAGFKDGIPICLGYIAVSFTFGIMAKKVGISIFDAVLISLTNVTSAGQFAGLSLIASTASYIEMAITQLIINLRYCLMSCALSQKIDPEAPLFHRFLIAYGVTDEIFGVTVCKGGKLSPFYSYGVIFISVFGWVFGTFLGILSGNILPARVVSALSVALYGMFLAIIIPPARNNRVLAGVVVISMAASFLFDQTPGLRNISSGFRIIIITLIIAGIAAYFFPVKEDEYDELEEAGELSDSTKEAHHES</sequence>
<keyword evidence="5 8" id="KW-0812">Transmembrane</keyword>
<dbReference type="InterPro" id="IPR011606">
    <property type="entry name" value="Brnchd-chn_aa_trnsp_permease"/>
</dbReference>
<evidence type="ECO:0000256" key="3">
    <source>
        <dbReference type="ARBA" id="ARBA00022448"/>
    </source>
</evidence>
<dbReference type="PANTHER" id="PTHR34979">
    <property type="entry name" value="INNER MEMBRANE PROTEIN YGAZ"/>
    <property type="match status" value="1"/>
</dbReference>
<dbReference type="Pfam" id="PF03591">
    <property type="entry name" value="AzlC"/>
    <property type="match status" value="1"/>
</dbReference>
<evidence type="ECO:0000256" key="4">
    <source>
        <dbReference type="ARBA" id="ARBA00022475"/>
    </source>
</evidence>
<accession>A0A173QUQ7</accession>
<feature type="transmembrane region" description="Helical" evidence="8">
    <location>
        <begin position="210"/>
        <end position="228"/>
    </location>
</feature>
<dbReference type="PANTHER" id="PTHR34979:SF1">
    <property type="entry name" value="INNER MEMBRANE PROTEIN YGAZ"/>
    <property type="match status" value="1"/>
</dbReference>
<name>A0A173QUQ7_9FIRM</name>
<dbReference type="EMBL" id="CYXO01000001">
    <property type="protein sequence ID" value="CUM69335.1"/>
    <property type="molecule type" value="Genomic_DNA"/>
</dbReference>
<comment type="subcellular location">
    <subcellularLocation>
        <location evidence="1">Cell membrane</location>
        <topology evidence="1">Multi-pass membrane protein</topology>
    </subcellularLocation>
</comment>
<keyword evidence="3" id="KW-0813">Transport</keyword>
<keyword evidence="4" id="KW-1003">Cell membrane</keyword>
<proteinExistence type="inferred from homology"/>
<dbReference type="RefSeq" id="WP_055213056.1">
    <property type="nucleotide sequence ID" value="NZ_CYXO01000001.1"/>
</dbReference>
<keyword evidence="7 8" id="KW-0472">Membrane</keyword>
<evidence type="ECO:0000256" key="5">
    <source>
        <dbReference type="ARBA" id="ARBA00022692"/>
    </source>
</evidence>
<evidence type="ECO:0000256" key="6">
    <source>
        <dbReference type="ARBA" id="ARBA00022989"/>
    </source>
</evidence>
<evidence type="ECO:0000313" key="9">
    <source>
        <dbReference type="EMBL" id="CUM69335.1"/>
    </source>
</evidence>
<feature type="transmembrane region" description="Helical" evidence="8">
    <location>
        <begin position="39"/>
        <end position="62"/>
    </location>
</feature>
<evidence type="ECO:0000256" key="1">
    <source>
        <dbReference type="ARBA" id="ARBA00004651"/>
    </source>
</evidence>
<dbReference type="GO" id="GO:1903785">
    <property type="term" value="P:L-valine transmembrane transport"/>
    <property type="evidence" value="ECO:0007669"/>
    <property type="project" value="TreeGrafter"/>
</dbReference>
<evidence type="ECO:0000313" key="10">
    <source>
        <dbReference type="Proteomes" id="UP000095597"/>
    </source>
</evidence>
<feature type="transmembrane region" description="Helical" evidence="8">
    <location>
        <begin position="156"/>
        <end position="175"/>
    </location>
</feature>
<organism evidence="9 10">
    <name type="scientific">Dorea longicatena</name>
    <dbReference type="NCBI Taxonomy" id="88431"/>
    <lineage>
        <taxon>Bacteria</taxon>
        <taxon>Bacillati</taxon>
        <taxon>Bacillota</taxon>
        <taxon>Clostridia</taxon>
        <taxon>Lachnospirales</taxon>
        <taxon>Lachnospiraceae</taxon>
        <taxon>Dorea</taxon>
    </lineage>
</organism>
<dbReference type="AlphaFoldDB" id="A0A173QUQ7"/>
<feature type="transmembrane region" description="Helical" evidence="8">
    <location>
        <begin position="14"/>
        <end position="32"/>
    </location>
</feature>
<dbReference type="Proteomes" id="UP000095597">
    <property type="component" value="Unassembled WGS sequence"/>
</dbReference>
<gene>
    <name evidence="9" type="primary">ygaZ</name>
    <name evidence="9" type="ORF">ERS852573_00069</name>
</gene>
<feature type="transmembrane region" description="Helical" evidence="8">
    <location>
        <begin position="127"/>
        <end position="149"/>
    </location>
</feature>
<dbReference type="OrthoDB" id="3177005at2"/>
<keyword evidence="6 8" id="KW-1133">Transmembrane helix</keyword>
<evidence type="ECO:0000256" key="8">
    <source>
        <dbReference type="SAM" id="Phobius"/>
    </source>
</evidence>
<comment type="similarity">
    <text evidence="2">Belongs to the AzlC family.</text>
</comment>
<evidence type="ECO:0000256" key="7">
    <source>
        <dbReference type="ARBA" id="ARBA00023136"/>
    </source>
</evidence>
<protein>
    <submittedName>
        <fullName evidence="9">Inner membrane protein YgaZ</fullName>
    </submittedName>
</protein>
<reference evidence="9 10" key="1">
    <citation type="submission" date="2015-09" db="EMBL/GenBank/DDBJ databases">
        <authorList>
            <consortium name="Pathogen Informatics"/>
        </authorList>
    </citation>
    <scope>NUCLEOTIDE SEQUENCE [LARGE SCALE GENOMIC DNA]</scope>
    <source>
        <strain evidence="9 10">2789STDY5834961</strain>
    </source>
</reference>
<dbReference type="GO" id="GO:0005886">
    <property type="term" value="C:plasma membrane"/>
    <property type="evidence" value="ECO:0007669"/>
    <property type="project" value="UniProtKB-SubCell"/>
</dbReference>